<dbReference type="Pfam" id="PF23259">
    <property type="entry name" value="CHX17_C"/>
    <property type="match status" value="1"/>
</dbReference>
<evidence type="ECO:0000256" key="7">
    <source>
        <dbReference type="ARBA" id="ARBA00022958"/>
    </source>
</evidence>
<reference evidence="12 13" key="1">
    <citation type="submission" date="2020-10" db="EMBL/GenBank/DDBJ databases">
        <title>The Coptis chinensis genome and diversification of protoberbering-type alkaloids.</title>
        <authorList>
            <person name="Wang B."/>
            <person name="Shu S."/>
            <person name="Song C."/>
            <person name="Liu Y."/>
        </authorList>
    </citation>
    <scope>NUCLEOTIDE SEQUENCE [LARGE SCALE GENOMIC DNA]</scope>
    <source>
        <strain evidence="12">HL-2020</strain>
        <tissue evidence="12">Leaf</tissue>
    </source>
</reference>
<keyword evidence="10" id="KW-0472">Membrane</keyword>
<organism evidence="12 13">
    <name type="scientific">Coptis chinensis</name>
    <dbReference type="NCBI Taxonomy" id="261450"/>
    <lineage>
        <taxon>Eukaryota</taxon>
        <taxon>Viridiplantae</taxon>
        <taxon>Streptophyta</taxon>
        <taxon>Embryophyta</taxon>
        <taxon>Tracheophyta</taxon>
        <taxon>Spermatophyta</taxon>
        <taxon>Magnoliopsida</taxon>
        <taxon>Ranunculales</taxon>
        <taxon>Ranunculaceae</taxon>
        <taxon>Coptidoideae</taxon>
        <taxon>Coptis</taxon>
    </lineage>
</organism>
<dbReference type="GO" id="GO:0015297">
    <property type="term" value="F:antiporter activity"/>
    <property type="evidence" value="ECO:0007669"/>
    <property type="project" value="UniProtKB-KW"/>
</dbReference>
<keyword evidence="7" id="KW-0630">Potassium</keyword>
<comment type="caution">
    <text evidence="12">The sequence shown here is derived from an EMBL/GenBank/DDBJ whole genome shotgun (WGS) entry which is preliminary data.</text>
</comment>
<dbReference type="Proteomes" id="UP000631114">
    <property type="component" value="Unassembled WGS sequence"/>
</dbReference>
<keyword evidence="6" id="KW-0812">Transmembrane</keyword>
<dbReference type="GO" id="GO:0006885">
    <property type="term" value="P:regulation of pH"/>
    <property type="evidence" value="ECO:0007669"/>
    <property type="project" value="TreeGrafter"/>
</dbReference>
<dbReference type="PANTHER" id="PTHR32468:SF164">
    <property type="entry name" value="OS05G0485000 PROTEIN"/>
    <property type="match status" value="1"/>
</dbReference>
<evidence type="ECO:0000256" key="10">
    <source>
        <dbReference type="ARBA" id="ARBA00023136"/>
    </source>
</evidence>
<dbReference type="EMBL" id="JADFTS010000005">
    <property type="protein sequence ID" value="KAF9605819.1"/>
    <property type="molecule type" value="Genomic_DNA"/>
</dbReference>
<protein>
    <recommendedName>
        <fullName evidence="11">Cation/H(+) antiporter C-terminal domain-containing protein</fullName>
    </recommendedName>
</protein>
<dbReference type="AlphaFoldDB" id="A0A835HV14"/>
<sequence length="223" mass="25261">MISLIILPFHKHLDTGFAHSGIRIMNKNVIGNAPCSIGIIIDPVLGGVLDNTSSYHVAVVLLGGADDREALAYAERISEHPNIKVIVIRLLKNSCEYNLKKMSAENRFDEETLMDFKLRTTYNKRVTYIQEEEKIMRAPYGEKKEYFKYSLFLVFCNRIMTYVVSAAALLASKKALDTVAPIYKYCLISVSNILTTTCQYEALKYVRFLVQTLAKCAKMIPVM</sequence>
<dbReference type="OrthoDB" id="1601at2759"/>
<evidence type="ECO:0000313" key="12">
    <source>
        <dbReference type="EMBL" id="KAF9605819.1"/>
    </source>
</evidence>
<keyword evidence="4" id="KW-0050">Antiport</keyword>
<dbReference type="GO" id="GO:0016020">
    <property type="term" value="C:membrane"/>
    <property type="evidence" value="ECO:0007669"/>
    <property type="project" value="UniProtKB-SubCell"/>
</dbReference>
<evidence type="ECO:0000256" key="4">
    <source>
        <dbReference type="ARBA" id="ARBA00022449"/>
    </source>
</evidence>
<feature type="non-terminal residue" evidence="12">
    <location>
        <position position="1"/>
    </location>
</feature>
<comment type="similarity">
    <text evidence="2">Belongs to the nucleotide-sugar transporter family. UDP-galactose:UMP antiporter (TC 2.A.7.11) subfamily.</text>
</comment>
<gene>
    <name evidence="12" type="ORF">IFM89_018644</name>
</gene>
<evidence type="ECO:0000256" key="2">
    <source>
        <dbReference type="ARBA" id="ARBA00008349"/>
    </source>
</evidence>
<name>A0A835HV14_9MAGN</name>
<dbReference type="PANTHER" id="PTHR32468">
    <property type="entry name" value="CATION/H + ANTIPORTER"/>
    <property type="match status" value="1"/>
</dbReference>
<evidence type="ECO:0000256" key="3">
    <source>
        <dbReference type="ARBA" id="ARBA00022448"/>
    </source>
</evidence>
<evidence type="ECO:0000256" key="9">
    <source>
        <dbReference type="ARBA" id="ARBA00023065"/>
    </source>
</evidence>
<keyword evidence="13" id="KW-1185">Reference proteome</keyword>
<evidence type="ECO:0000259" key="11">
    <source>
        <dbReference type="Pfam" id="PF23259"/>
    </source>
</evidence>
<keyword evidence="3" id="KW-0813">Transport</keyword>
<keyword evidence="8" id="KW-1133">Transmembrane helix</keyword>
<evidence type="ECO:0000256" key="1">
    <source>
        <dbReference type="ARBA" id="ARBA00004141"/>
    </source>
</evidence>
<keyword evidence="5" id="KW-0633">Potassium transport</keyword>
<evidence type="ECO:0000313" key="13">
    <source>
        <dbReference type="Proteomes" id="UP000631114"/>
    </source>
</evidence>
<dbReference type="InterPro" id="IPR057290">
    <property type="entry name" value="CHX17_C"/>
</dbReference>
<evidence type="ECO:0000256" key="6">
    <source>
        <dbReference type="ARBA" id="ARBA00022692"/>
    </source>
</evidence>
<accession>A0A835HV14</accession>
<dbReference type="GO" id="GO:0012505">
    <property type="term" value="C:endomembrane system"/>
    <property type="evidence" value="ECO:0007669"/>
    <property type="project" value="TreeGrafter"/>
</dbReference>
<comment type="subcellular location">
    <subcellularLocation>
        <location evidence="1">Membrane</location>
        <topology evidence="1">Multi-pass membrane protein</topology>
    </subcellularLocation>
</comment>
<proteinExistence type="inferred from homology"/>
<dbReference type="InterPro" id="IPR013657">
    <property type="entry name" value="SCL35B1-4/HUT1"/>
</dbReference>
<dbReference type="Pfam" id="PF08449">
    <property type="entry name" value="UAA"/>
    <property type="match status" value="1"/>
</dbReference>
<keyword evidence="9" id="KW-0406">Ion transport</keyword>
<dbReference type="InterPro" id="IPR050794">
    <property type="entry name" value="CPA2_transporter"/>
</dbReference>
<feature type="domain" description="Cation/H(+) antiporter C-terminal" evidence="11">
    <location>
        <begin position="55"/>
        <end position="90"/>
    </location>
</feature>
<evidence type="ECO:0000256" key="5">
    <source>
        <dbReference type="ARBA" id="ARBA00022538"/>
    </source>
</evidence>
<dbReference type="GO" id="GO:0098662">
    <property type="term" value="P:inorganic cation transmembrane transport"/>
    <property type="evidence" value="ECO:0007669"/>
    <property type="project" value="TreeGrafter"/>
</dbReference>
<dbReference type="GO" id="GO:0006813">
    <property type="term" value="P:potassium ion transport"/>
    <property type="evidence" value="ECO:0007669"/>
    <property type="project" value="UniProtKB-KW"/>
</dbReference>
<evidence type="ECO:0000256" key="8">
    <source>
        <dbReference type="ARBA" id="ARBA00022989"/>
    </source>
</evidence>